<dbReference type="AlphaFoldDB" id="A0A840KIR6"/>
<evidence type="ECO:0000313" key="2">
    <source>
        <dbReference type="Proteomes" id="UP000592180"/>
    </source>
</evidence>
<reference evidence="1 2" key="1">
    <citation type="submission" date="2020-08" db="EMBL/GenBank/DDBJ databases">
        <title>Functional genomics of gut bacteria from endangered species of beetles.</title>
        <authorList>
            <person name="Carlos-Shanley C."/>
        </authorList>
    </citation>
    <scope>NUCLEOTIDE SEQUENCE [LARGE SCALE GENOMIC DNA]</scope>
    <source>
        <strain evidence="1 2">S00151</strain>
    </source>
</reference>
<proteinExistence type="predicted"/>
<gene>
    <name evidence="1" type="ORF">HNP38_003234</name>
</gene>
<dbReference type="RefSeq" id="WP_184191286.1">
    <property type="nucleotide sequence ID" value="NZ_JACHLE010000005.1"/>
</dbReference>
<evidence type="ECO:0000313" key="1">
    <source>
        <dbReference type="EMBL" id="MBB4807918.1"/>
    </source>
</evidence>
<comment type="caution">
    <text evidence="1">The sequence shown here is derived from an EMBL/GenBank/DDBJ whole genome shotgun (WGS) entry which is preliminary data.</text>
</comment>
<organism evidence="1 2">
    <name type="scientific">Chryseobacterium defluvii</name>
    <dbReference type="NCBI Taxonomy" id="160396"/>
    <lineage>
        <taxon>Bacteria</taxon>
        <taxon>Pseudomonadati</taxon>
        <taxon>Bacteroidota</taxon>
        <taxon>Flavobacteriia</taxon>
        <taxon>Flavobacteriales</taxon>
        <taxon>Weeksellaceae</taxon>
        <taxon>Chryseobacterium group</taxon>
        <taxon>Chryseobacterium</taxon>
    </lineage>
</organism>
<name>A0A840KIR6_9FLAO</name>
<accession>A0A840KIR6</accession>
<sequence>MTKKEIIQEITLAFKNVKLEDGVGLWEAQGIDAYADAQTIKKLRIRNIVTLEK</sequence>
<dbReference type="Proteomes" id="UP000592180">
    <property type="component" value="Unassembled WGS sequence"/>
</dbReference>
<protein>
    <submittedName>
        <fullName evidence="1">Uncharacterized protein</fullName>
    </submittedName>
</protein>
<keyword evidence="2" id="KW-1185">Reference proteome</keyword>
<dbReference type="EMBL" id="JACHLE010000005">
    <property type="protein sequence ID" value="MBB4807918.1"/>
    <property type="molecule type" value="Genomic_DNA"/>
</dbReference>